<dbReference type="Pfam" id="PF03466">
    <property type="entry name" value="LysR_substrate"/>
    <property type="match status" value="1"/>
</dbReference>
<dbReference type="Gene3D" id="1.10.10.10">
    <property type="entry name" value="Winged helix-like DNA-binding domain superfamily/Winged helix DNA-binding domain"/>
    <property type="match status" value="1"/>
</dbReference>
<evidence type="ECO:0000256" key="2">
    <source>
        <dbReference type="ARBA" id="ARBA00023015"/>
    </source>
</evidence>
<dbReference type="GO" id="GO:0000976">
    <property type="term" value="F:transcription cis-regulatory region binding"/>
    <property type="evidence" value="ECO:0007669"/>
    <property type="project" value="TreeGrafter"/>
</dbReference>
<keyword evidence="2" id="KW-0805">Transcription regulation</keyword>
<dbReference type="PANTHER" id="PTHR30126">
    <property type="entry name" value="HTH-TYPE TRANSCRIPTIONAL REGULATOR"/>
    <property type="match status" value="1"/>
</dbReference>
<sequence length="275" mass="31278">MMVGISSTDGGGDGMEFNDLIIFKTVAQEGSISKAAKELGYVQPNVTERIKKLEQELGTPLFARTNKGISLLPAGETLMAYADKIMNLIDEAKSEIKRTGAITRIGATQSILAGYLSSRIKGNIKDYQLFMDNSERLRELLRLQKIDVALTYADDFEPEFQCIHTSKIKMGLWKAKDYVVSDFSNEVFFVSHDTQCPHRNRTLRFIREQNISEKQLQYVDSYTVIQDFVSSGLGLAFLPMQEEERLEIVEGVPCEELAIYFYMKRNSNKMNLDFF</sequence>
<keyword evidence="3" id="KW-0238">DNA-binding</keyword>
<dbReference type="PANTHER" id="PTHR30126:SF93">
    <property type="entry name" value="HTH LYSR-TYPE DOMAIN-CONTAINING PROTEIN"/>
    <property type="match status" value="1"/>
</dbReference>
<evidence type="ECO:0000256" key="3">
    <source>
        <dbReference type="ARBA" id="ARBA00023125"/>
    </source>
</evidence>
<dbReference type="InterPro" id="IPR036390">
    <property type="entry name" value="WH_DNA-bd_sf"/>
</dbReference>
<comment type="similarity">
    <text evidence="1">Belongs to the LysR transcriptional regulatory family.</text>
</comment>
<dbReference type="Proteomes" id="UP000255326">
    <property type="component" value="Unassembled WGS sequence"/>
</dbReference>
<dbReference type="SUPFAM" id="SSF46785">
    <property type="entry name" value="Winged helix' DNA-binding domain"/>
    <property type="match status" value="1"/>
</dbReference>
<dbReference type="FunFam" id="1.10.10.10:FF:000001">
    <property type="entry name" value="LysR family transcriptional regulator"/>
    <property type="match status" value="1"/>
</dbReference>
<feature type="domain" description="HTH lysR-type" evidence="5">
    <location>
        <begin position="15"/>
        <end position="72"/>
    </location>
</feature>
<proteinExistence type="inferred from homology"/>
<accession>A0A370GEV9</accession>
<gene>
    <name evidence="6" type="ORF">DFR59_10550</name>
</gene>
<dbReference type="Pfam" id="PF00126">
    <property type="entry name" value="HTH_1"/>
    <property type="match status" value="1"/>
</dbReference>
<dbReference type="InterPro" id="IPR000847">
    <property type="entry name" value="LysR_HTH_N"/>
</dbReference>
<dbReference type="EMBL" id="QQAY01000005">
    <property type="protein sequence ID" value="RDI42211.1"/>
    <property type="molecule type" value="Genomic_DNA"/>
</dbReference>
<dbReference type="Gene3D" id="3.40.190.10">
    <property type="entry name" value="Periplasmic binding protein-like II"/>
    <property type="match status" value="2"/>
</dbReference>
<comment type="caution">
    <text evidence="6">The sequence shown here is derived from an EMBL/GenBank/DDBJ whole genome shotgun (WGS) entry which is preliminary data.</text>
</comment>
<dbReference type="AlphaFoldDB" id="A0A370GEV9"/>
<protein>
    <submittedName>
        <fullName evidence="6">LysR family transcriptional regulator</fullName>
    </submittedName>
</protein>
<evidence type="ECO:0000256" key="4">
    <source>
        <dbReference type="ARBA" id="ARBA00023163"/>
    </source>
</evidence>
<keyword evidence="7" id="KW-1185">Reference proteome</keyword>
<dbReference type="PRINTS" id="PR00039">
    <property type="entry name" value="HTHLYSR"/>
</dbReference>
<keyword evidence="4" id="KW-0804">Transcription</keyword>
<dbReference type="SUPFAM" id="SSF53850">
    <property type="entry name" value="Periplasmic binding protein-like II"/>
    <property type="match status" value="1"/>
</dbReference>
<organism evidence="6 7">
    <name type="scientific">Falsibacillus pallidus</name>
    <dbReference type="NCBI Taxonomy" id="493781"/>
    <lineage>
        <taxon>Bacteria</taxon>
        <taxon>Bacillati</taxon>
        <taxon>Bacillota</taxon>
        <taxon>Bacilli</taxon>
        <taxon>Bacillales</taxon>
        <taxon>Bacillaceae</taxon>
        <taxon>Falsibacillus</taxon>
    </lineage>
</organism>
<dbReference type="CDD" id="cd05466">
    <property type="entry name" value="PBP2_LTTR_substrate"/>
    <property type="match status" value="1"/>
</dbReference>
<dbReference type="PROSITE" id="PS50931">
    <property type="entry name" value="HTH_LYSR"/>
    <property type="match status" value="1"/>
</dbReference>
<reference evidence="6 7" key="1">
    <citation type="submission" date="2018-07" db="EMBL/GenBank/DDBJ databases">
        <title>Genomic Encyclopedia of Type Strains, Phase IV (KMG-IV): sequencing the most valuable type-strain genomes for metagenomic binning, comparative biology and taxonomic classification.</title>
        <authorList>
            <person name="Goeker M."/>
        </authorList>
    </citation>
    <scope>NUCLEOTIDE SEQUENCE [LARGE SCALE GENOMIC DNA]</scope>
    <source>
        <strain evidence="6 7">DSM 25281</strain>
    </source>
</reference>
<name>A0A370GEV9_9BACI</name>
<evidence type="ECO:0000259" key="5">
    <source>
        <dbReference type="PROSITE" id="PS50931"/>
    </source>
</evidence>
<evidence type="ECO:0000256" key="1">
    <source>
        <dbReference type="ARBA" id="ARBA00009437"/>
    </source>
</evidence>
<dbReference type="InterPro" id="IPR036388">
    <property type="entry name" value="WH-like_DNA-bd_sf"/>
</dbReference>
<dbReference type="GO" id="GO:0003700">
    <property type="term" value="F:DNA-binding transcription factor activity"/>
    <property type="evidence" value="ECO:0007669"/>
    <property type="project" value="InterPro"/>
</dbReference>
<evidence type="ECO:0000313" key="7">
    <source>
        <dbReference type="Proteomes" id="UP000255326"/>
    </source>
</evidence>
<evidence type="ECO:0000313" key="6">
    <source>
        <dbReference type="EMBL" id="RDI42211.1"/>
    </source>
</evidence>
<dbReference type="InterPro" id="IPR005119">
    <property type="entry name" value="LysR_subst-bd"/>
</dbReference>